<keyword evidence="1" id="KW-1133">Transmembrane helix</keyword>
<feature type="transmembrane region" description="Helical" evidence="1">
    <location>
        <begin position="28"/>
        <end position="48"/>
    </location>
</feature>
<dbReference type="AlphaFoldDB" id="A0A1B8Q6G2"/>
<organism evidence="3">
    <name type="scientific">Faucicola osloensis</name>
    <name type="common">Moraxella osloensis</name>
    <dbReference type="NCBI Taxonomy" id="34062"/>
    <lineage>
        <taxon>Bacteria</taxon>
        <taxon>Pseudomonadati</taxon>
        <taxon>Pseudomonadota</taxon>
        <taxon>Gammaproteobacteria</taxon>
        <taxon>Moraxellales</taxon>
        <taxon>Moraxellaceae</taxon>
        <taxon>Faucicola</taxon>
    </lineage>
</organism>
<keyword evidence="1" id="KW-0472">Membrane</keyword>
<dbReference type="EMBL" id="CP047226">
    <property type="protein sequence ID" value="QHG08725.1"/>
    <property type="molecule type" value="Genomic_DNA"/>
</dbReference>
<reference evidence="2" key="1">
    <citation type="submission" date="2016-06" db="EMBL/GenBank/DDBJ databases">
        <title>Draft genome of Moraxella osloensis CCUG 67237.</title>
        <authorList>
            <person name="Salva-Serra F."/>
            <person name="Engstrom-Jakobsson H."/>
            <person name="Thorell K."/>
            <person name="Gonzales-Siles L."/>
            <person name="Karlsson R."/>
            <person name="Boulund F."/>
            <person name="Engstrand L."/>
            <person name="Kristiansson E."/>
            <person name="Moore E."/>
        </authorList>
    </citation>
    <scope>NUCLEOTIDE SEQUENCE [LARGE SCALE GENOMIC DNA]</scope>
    <source>
        <strain evidence="2">CCUG 67237</strain>
    </source>
</reference>
<evidence type="ECO:0000256" key="1">
    <source>
        <dbReference type="SAM" id="Phobius"/>
    </source>
</evidence>
<name>A0A1B8Q6G2_FAUOS</name>
<dbReference type="EMBL" id="LZMT01000010">
    <property type="protein sequence ID" value="OBX65346.1"/>
    <property type="molecule type" value="Genomic_DNA"/>
</dbReference>
<evidence type="ECO:0000313" key="3">
    <source>
        <dbReference type="EMBL" id="QHG08725.1"/>
    </source>
</evidence>
<evidence type="ECO:0000313" key="2">
    <source>
        <dbReference type="EMBL" id="OBX65346.1"/>
    </source>
</evidence>
<accession>A0A1B8Q6G2</accession>
<reference evidence="3" key="2">
    <citation type="journal article" date="2020" name="Microbiol. Resour. Announc.">
        <title>Complete Genome Sequence of Moraxella osloensis Strain YV1, Isolated from an Australian Wastewater Treatment Plant.</title>
        <authorList>
            <person name="Batinovic S."/>
            <person name="Rice D.T.F."/>
            <person name="Seviour R.J."/>
            <person name="Petrovski S."/>
        </authorList>
    </citation>
    <scope>NUCLEOTIDE SEQUENCE</scope>
    <source>
        <strain evidence="3">YV1</strain>
    </source>
</reference>
<sequence length="173" mass="19497">MNERYLSRHNTAFIDIDATLKPSVDKKLLWGACLWVVIGILTLVPLALTYKLLLGMVAIASLWFGQVSSCHLLAISSLHAKAQSNNLTLPYDNFDFLTWQIQWVRGVVKVPRQGKQAVWQASLKGIADMGCLVILTFELIESAPTKISVTIWQDQVDRDTWRQFKVLANTLGR</sequence>
<protein>
    <submittedName>
        <fullName evidence="3">Uncharacterized protein</fullName>
    </submittedName>
</protein>
<proteinExistence type="predicted"/>
<keyword evidence="1" id="KW-0812">Transmembrane</keyword>
<gene>
    <name evidence="2" type="ORF">A9299_08640</name>
    <name evidence="3" type="ORF">GSF12_01690</name>
</gene>